<dbReference type="AlphaFoldDB" id="A0AAJ0CV09"/>
<dbReference type="GO" id="GO:0006529">
    <property type="term" value="P:asparagine biosynthetic process"/>
    <property type="evidence" value="ECO:0007669"/>
    <property type="project" value="InterPro"/>
</dbReference>
<dbReference type="InterPro" id="IPR033738">
    <property type="entry name" value="AsnB_N"/>
</dbReference>
<protein>
    <recommendedName>
        <fullName evidence="9">Glutamine amidotransferase type-2 domain-containing protein</fullName>
    </recommendedName>
</protein>
<evidence type="ECO:0000313" key="10">
    <source>
        <dbReference type="EMBL" id="KAK2608947.1"/>
    </source>
</evidence>
<dbReference type="EMBL" id="JASWJB010000030">
    <property type="protein sequence ID" value="KAK2608947.1"/>
    <property type="molecule type" value="Genomic_DNA"/>
</dbReference>
<dbReference type="GO" id="GO:0004066">
    <property type="term" value="F:asparagine synthase (glutamine-hydrolyzing) activity"/>
    <property type="evidence" value="ECO:0007669"/>
    <property type="project" value="InterPro"/>
</dbReference>
<organism evidence="10 11">
    <name type="scientific">Conoideocrella luteorostrata</name>
    <dbReference type="NCBI Taxonomy" id="1105319"/>
    <lineage>
        <taxon>Eukaryota</taxon>
        <taxon>Fungi</taxon>
        <taxon>Dikarya</taxon>
        <taxon>Ascomycota</taxon>
        <taxon>Pezizomycotina</taxon>
        <taxon>Sordariomycetes</taxon>
        <taxon>Hypocreomycetidae</taxon>
        <taxon>Hypocreales</taxon>
        <taxon>Clavicipitaceae</taxon>
        <taxon>Conoideocrella</taxon>
    </lineage>
</organism>
<evidence type="ECO:0000256" key="5">
    <source>
        <dbReference type="PIRNR" id="PIRNR001589"/>
    </source>
</evidence>
<gene>
    <name evidence="10" type="ORF">QQS21_002523</name>
</gene>
<dbReference type="Gene3D" id="3.60.20.10">
    <property type="entry name" value="Glutamine Phosphoribosylpyrophosphate, subunit 1, domain 1"/>
    <property type="match status" value="1"/>
</dbReference>
<dbReference type="CDD" id="cd00712">
    <property type="entry name" value="AsnB"/>
    <property type="match status" value="1"/>
</dbReference>
<dbReference type="Gene3D" id="3.40.50.620">
    <property type="entry name" value="HUPs"/>
    <property type="match status" value="1"/>
</dbReference>
<dbReference type="PANTHER" id="PTHR43284">
    <property type="entry name" value="ASPARAGINE SYNTHETASE (GLUTAMINE-HYDROLYZING)"/>
    <property type="match status" value="1"/>
</dbReference>
<feature type="site" description="Important for beta-aspartyl-AMP intermediate formation" evidence="7">
    <location>
        <position position="424"/>
    </location>
</feature>
<feature type="domain" description="Glutamine amidotransferase type-2" evidence="9">
    <location>
        <begin position="2"/>
        <end position="257"/>
    </location>
</feature>
<accession>A0AAJ0CV09</accession>
<dbReference type="PIRSF" id="PIRSF001589">
    <property type="entry name" value="Asn_synthetase_glu-h"/>
    <property type="match status" value="1"/>
</dbReference>
<dbReference type="PANTHER" id="PTHR43284:SF1">
    <property type="entry name" value="ASPARAGINE SYNTHETASE"/>
    <property type="match status" value="1"/>
</dbReference>
<evidence type="ECO:0000256" key="4">
    <source>
        <dbReference type="ARBA" id="ARBA00022962"/>
    </source>
</evidence>
<comment type="caution">
    <text evidence="10">The sequence shown here is derived from an EMBL/GenBank/DDBJ whole genome shotgun (WGS) entry which is preliminary data.</text>
</comment>
<keyword evidence="11" id="KW-1185">Reference proteome</keyword>
<dbReference type="InterPro" id="IPR001962">
    <property type="entry name" value="Asn_synthase"/>
</dbReference>
<dbReference type="GO" id="GO:0005524">
    <property type="term" value="F:ATP binding"/>
    <property type="evidence" value="ECO:0007669"/>
    <property type="project" value="UniProtKB-KW"/>
</dbReference>
<evidence type="ECO:0000256" key="3">
    <source>
        <dbReference type="ARBA" id="ARBA00022840"/>
    </source>
</evidence>
<dbReference type="Pfam" id="PF13537">
    <property type="entry name" value="GATase_7"/>
    <property type="match status" value="1"/>
</dbReference>
<feature type="binding site" evidence="6">
    <location>
        <position position="347"/>
    </location>
    <ligand>
        <name>ATP</name>
        <dbReference type="ChEBI" id="CHEBI:30616"/>
    </ligand>
</feature>
<dbReference type="CDD" id="cd01991">
    <property type="entry name" value="Asn_synthase_B_C"/>
    <property type="match status" value="1"/>
</dbReference>
<dbReference type="InterPro" id="IPR014729">
    <property type="entry name" value="Rossmann-like_a/b/a_fold"/>
</dbReference>
<dbReference type="NCBIfam" id="TIGR01536">
    <property type="entry name" value="asn_synth_AEB"/>
    <property type="match status" value="1"/>
</dbReference>
<keyword evidence="2 5" id="KW-0547">Nucleotide-binding</keyword>
<evidence type="ECO:0000256" key="2">
    <source>
        <dbReference type="ARBA" id="ARBA00022741"/>
    </source>
</evidence>
<comment type="similarity">
    <text evidence="1">Belongs to the asparagine synthetase family.</text>
</comment>
<sequence length="731" mass="81845">MCGILAICAYPQNCRRDSANANPFASRGFNPVDATHEQQKNNDDGGIRCTNGSSSEILEHCLRQGVDAIKHRGPDGSDVWVSQDGSVGLAHCRLSINDLSSNGSQPLHSDDGKIHAVVNGEIYDYCRLRDLLEAEYGYAFSSESDSELVVALYKVFGAPGMFEHLRGEFAFVIFDESGGPGRIVAGRDRFGIKPLVWTIDGNRILFASEAKAFLPMGWKPEWDVRGITDCGWLVDDRTVFKGVKKVMPGEWIEVTDDRGVETRTYWNAEYPDKRIPDSRTVDDMVLGVRERLVEAVRQRLRADVPVGVYLSGGIDSSAIAGIVTDLARKENVQIGCEDAARVTCFSIQFAETSGYDETAVADRTAEWLGVKCFKLRMDEENLSQYFADAAYHCEHHHFDLNAVAKFALSKFTRQHGVKVVLTGEGSDEHFCGYPSFATEFLREADMSMPNSTLAENEALREGLFKTANGESGAIWRSQTKNSTRPGFVSEIKETSMPDSLLAWQPPKYIYDKWVHDQYQSNWDSRETLIGAHSKEVRNKMRTKWHPSNSAMYLWNKSIMINVILACLGDRTEMAHSIEGRTPFLDHHLAEYVNGLPPSVKLRHTPPHKVDGIAQPAGSAFEHLTEKWILREAARPYITDELYDRRKVTFWAPAKWPKNGRLHSMFKGLLTRDAVENLGFVNYCAVEKALETAFGEKADAVSFRTVCYVAGWVTISTKLGVKKAVIHESGWI</sequence>
<dbReference type="InterPro" id="IPR051786">
    <property type="entry name" value="ASN_synthetase/amidase"/>
</dbReference>
<dbReference type="GO" id="GO:0005829">
    <property type="term" value="C:cytosol"/>
    <property type="evidence" value="ECO:0007669"/>
    <property type="project" value="TreeGrafter"/>
</dbReference>
<dbReference type="InterPro" id="IPR017932">
    <property type="entry name" value="GATase_2_dom"/>
</dbReference>
<dbReference type="PROSITE" id="PS51278">
    <property type="entry name" value="GATASE_TYPE_2"/>
    <property type="match status" value="1"/>
</dbReference>
<evidence type="ECO:0000256" key="7">
    <source>
        <dbReference type="PIRSR" id="PIRSR001589-3"/>
    </source>
</evidence>
<feature type="binding site" evidence="6">
    <location>
        <position position="145"/>
    </location>
    <ligand>
        <name>L-glutamine</name>
        <dbReference type="ChEBI" id="CHEBI:58359"/>
    </ligand>
</feature>
<evidence type="ECO:0000256" key="1">
    <source>
        <dbReference type="ARBA" id="ARBA00005752"/>
    </source>
</evidence>
<dbReference type="InterPro" id="IPR029055">
    <property type="entry name" value="Ntn_hydrolases_N"/>
</dbReference>
<feature type="region of interest" description="Disordered" evidence="8">
    <location>
        <begin position="25"/>
        <end position="48"/>
    </location>
</feature>
<dbReference type="SUPFAM" id="SSF56235">
    <property type="entry name" value="N-terminal nucleophile aminohydrolases (Ntn hydrolases)"/>
    <property type="match status" value="1"/>
</dbReference>
<evidence type="ECO:0000256" key="8">
    <source>
        <dbReference type="SAM" id="MobiDB-lite"/>
    </source>
</evidence>
<evidence type="ECO:0000313" key="11">
    <source>
        <dbReference type="Proteomes" id="UP001251528"/>
    </source>
</evidence>
<keyword evidence="4" id="KW-0315">Glutamine amidotransferase</keyword>
<dbReference type="Proteomes" id="UP001251528">
    <property type="component" value="Unassembled WGS sequence"/>
</dbReference>
<dbReference type="Pfam" id="PF00733">
    <property type="entry name" value="Asn_synthase"/>
    <property type="match status" value="1"/>
</dbReference>
<dbReference type="InterPro" id="IPR006426">
    <property type="entry name" value="Asn_synth_AEB"/>
</dbReference>
<dbReference type="SUPFAM" id="SSF52402">
    <property type="entry name" value="Adenine nucleotide alpha hydrolases-like"/>
    <property type="match status" value="1"/>
</dbReference>
<evidence type="ECO:0000256" key="6">
    <source>
        <dbReference type="PIRSR" id="PIRSR001589-2"/>
    </source>
</evidence>
<reference evidence="10" key="1">
    <citation type="submission" date="2023-06" db="EMBL/GenBank/DDBJ databases">
        <title>Conoideocrella luteorostrata (Hypocreales: Clavicipitaceae), a potential biocontrol fungus for elongate hemlock scale in United States Christmas tree production areas.</title>
        <authorList>
            <person name="Barrett H."/>
            <person name="Lovett B."/>
            <person name="Macias A.M."/>
            <person name="Stajich J.E."/>
            <person name="Kasson M.T."/>
        </authorList>
    </citation>
    <scope>NUCLEOTIDE SEQUENCE</scope>
    <source>
        <strain evidence="10">ARSEF 14590</strain>
    </source>
</reference>
<keyword evidence="3 5" id="KW-0067">ATP-binding</keyword>
<evidence type="ECO:0000259" key="9">
    <source>
        <dbReference type="PROSITE" id="PS51278"/>
    </source>
</evidence>
<feature type="compositionally biased region" description="Basic and acidic residues" evidence="8">
    <location>
        <begin position="34"/>
        <end position="46"/>
    </location>
</feature>
<proteinExistence type="inferred from homology"/>
<name>A0AAJ0CV09_9HYPO</name>